<organism evidence="1 2">
    <name type="scientific">Hominifimenecus microfluidus</name>
    <dbReference type="NCBI Taxonomy" id="2885348"/>
    <lineage>
        <taxon>Bacteria</taxon>
        <taxon>Bacillati</taxon>
        <taxon>Bacillota</taxon>
        <taxon>Clostridia</taxon>
        <taxon>Lachnospirales</taxon>
        <taxon>Lachnospiraceae</taxon>
        <taxon>Hominifimenecus</taxon>
    </lineage>
</organism>
<dbReference type="GO" id="GO:0006508">
    <property type="term" value="P:proteolysis"/>
    <property type="evidence" value="ECO:0007669"/>
    <property type="project" value="UniProtKB-KW"/>
</dbReference>
<sequence length="209" mass="23143">MKLRIKFREKEKKEDGEVNYYPAGNGFSPWQFGRNLRQLIEEAKRCEKKTEILFLCIGSDRATGDSLGPLIGYKLERLAGFERLVVGTLERPVHAVNLADTMREIRCLYPEHLVVAIDASIGQQEQVGWISVGRGALCPGLGVSKQLEQVGDIFITGVVGGSSCREVRCLQSVRLASVMHLADCICDGIQCAEAEFLQPHPADILGRTR</sequence>
<evidence type="ECO:0000313" key="1">
    <source>
        <dbReference type="EMBL" id="MCC2231792.1"/>
    </source>
</evidence>
<dbReference type="Pfam" id="PF06866">
    <property type="entry name" value="DUF1256"/>
    <property type="match status" value="1"/>
</dbReference>
<dbReference type="EMBL" id="JAJEQR010000039">
    <property type="protein sequence ID" value="MCC2231792.1"/>
    <property type="molecule type" value="Genomic_DNA"/>
</dbReference>
<accession>A0AAE3EBV7</accession>
<dbReference type="InterPro" id="IPR009665">
    <property type="entry name" value="YyaC"/>
</dbReference>
<comment type="caution">
    <text evidence="1">The sequence shown here is derived from an EMBL/GenBank/DDBJ whole genome shotgun (WGS) entry which is preliminary data.</text>
</comment>
<dbReference type="NCBIfam" id="TIGR02841">
    <property type="entry name" value="spore_YyaC"/>
    <property type="match status" value="1"/>
</dbReference>
<dbReference type="RefSeq" id="WP_308454277.1">
    <property type="nucleotide sequence ID" value="NZ_JAJEQR010000039.1"/>
</dbReference>
<dbReference type="SUPFAM" id="SSF53163">
    <property type="entry name" value="HybD-like"/>
    <property type="match status" value="1"/>
</dbReference>
<dbReference type="GO" id="GO:0008233">
    <property type="term" value="F:peptidase activity"/>
    <property type="evidence" value="ECO:0007669"/>
    <property type="project" value="UniProtKB-KW"/>
</dbReference>
<keyword evidence="2" id="KW-1185">Reference proteome</keyword>
<evidence type="ECO:0000313" key="2">
    <source>
        <dbReference type="Proteomes" id="UP001198182"/>
    </source>
</evidence>
<keyword evidence="1" id="KW-0645">Protease</keyword>
<gene>
    <name evidence="1" type="primary">yyaC</name>
    <name evidence="1" type="ORF">LKD81_12425</name>
</gene>
<keyword evidence="1" id="KW-0378">Hydrolase</keyword>
<dbReference type="InterPro" id="IPR023430">
    <property type="entry name" value="Pept_HybD-like_dom_sf"/>
</dbReference>
<protein>
    <submittedName>
        <fullName evidence="1">Spore protease YyaC</fullName>
    </submittedName>
</protein>
<dbReference type="Proteomes" id="UP001198182">
    <property type="component" value="Unassembled WGS sequence"/>
</dbReference>
<reference evidence="1" key="1">
    <citation type="submission" date="2021-10" db="EMBL/GenBank/DDBJ databases">
        <title>Anaerobic single-cell dispensing facilitates the cultivation of human gut bacteria.</title>
        <authorList>
            <person name="Afrizal A."/>
        </authorList>
    </citation>
    <scope>NUCLEOTIDE SEQUENCE</scope>
    <source>
        <strain evidence="1">CLA-AA-H215</strain>
    </source>
</reference>
<name>A0AAE3EBV7_9FIRM</name>
<dbReference type="AlphaFoldDB" id="A0AAE3EBV7"/>
<proteinExistence type="predicted"/>